<proteinExistence type="predicted"/>
<evidence type="ECO:0000313" key="3">
    <source>
        <dbReference type="Proteomes" id="UP001176940"/>
    </source>
</evidence>
<comment type="caution">
    <text evidence="2">The sequence shown here is derived from an EMBL/GenBank/DDBJ whole genome shotgun (WGS) entry which is preliminary data.</text>
</comment>
<feature type="domain" description="Reverse transcriptase" evidence="1">
    <location>
        <begin position="165"/>
        <end position="411"/>
    </location>
</feature>
<dbReference type="Proteomes" id="UP001176940">
    <property type="component" value="Unassembled WGS sequence"/>
</dbReference>
<gene>
    <name evidence="2" type="ORF">RIMI_LOCUS3798259</name>
</gene>
<dbReference type="PANTHER" id="PTHR21301:SF12">
    <property type="match status" value="1"/>
</dbReference>
<name>A0ABN9L3S9_9NEOB</name>
<keyword evidence="3" id="KW-1185">Reference proteome</keyword>
<evidence type="ECO:0000313" key="2">
    <source>
        <dbReference type="EMBL" id="CAJ0929357.1"/>
    </source>
</evidence>
<dbReference type="PROSITE" id="PS50878">
    <property type="entry name" value="RT_POL"/>
    <property type="match status" value="1"/>
</dbReference>
<accession>A0ABN9L3S9</accession>
<reference evidence="2" key="1">
    <citation type="submission" date="2023-07" db="EMBL/GenBank/DDBJ databases">
        <authorList>
            <person name="Stuckert A."/>
        </authorList>
    </citation>
    <scope>NUCLEOTIDE SEQUENCE</scope>
</reference>
<sequence>MDLQRFFRNLRLLVHFSTQPPPGDPPSQVGQSLLDLHGLGLRSPSSFMPPKSSPPIETFISLVERDICCFHRDLHQGNFHFYSNMSPAEKLALEQLSADKTLMVKAADKGGAIVIMDRTDYLEEAYKQLNDPDVYKVTSHNPLNSIAQKIRTLLEFHEQEGTIDNRLRTFLVKTDPITPIFYLLPKIHKQLFKPPGRPIVALTDSILSPPAIVLEKILTPLVKATSSFILDTNNFLELIMSLGTIPSSSFLVTWDVSSLYTSITHEKGILAVDRLLSEAGTHIKLRRFCTDLLNLVLRENYFMFEDTFYIQQQGTAMGSHVAPPYDIAYMSSFEKDFVYIHPLFQAHSRIWRRYIDDIFCIWDGPIDSLILFDKHLNNVWPELKFSLRYNLDRISFLDTLVCKRMVVGYLLTYSRNPPIETVSCTTTAATLPPLKMPSPNHNFNG</sequence>
<dbReference type="EMBL" id="CAUEEQ010005827">
    <property type="protein sequence ID" value="CAJ0929357.1"/>
    <property type="molecule type" value="Genomic_DNA"/>
</dbReference>
<organism evidence="2 3">
    <name type="scientific">Ranitomeya imitator</name>
    <name type="common">mimic poison frog</name>
    <dbReference type="NCBI Taxonomy" id="111125"/>
    <lineage>
        <taxon>Eukaryota</taxon>
        <taxon>Metazoa</taxon>
        <taxon>Chordata</taxon>
        <taxon>Craniata</taxon>
        <taxon>Vertebrata</taxon>
        <taxon>Euteleostomi</taxon>
        <taxon>Amphibia</taxon>
        <taxon>Batrachia</taxon>
        <taxon>Anura</taxon>
        <taxon>Neobatrachia</taxon>
        <taxon>Hyloidea</taxon>
        <taxon>Dendrobatidae</taxon>
        <taxon>Dendrobatinae</taxon>
        <taxon>Ranitomeya</taxon>
    </lineage>
</organism>
<dbReference type="PANTHER" id="PTHR21301">
    <property type="entry name" value="REVERSE TRANSCRIPTASE"/>
    <property type="match status" value="1"/>
</dbReference>
<evidence type="ECO:0000259" key="1">
    <source>
        <dbReference type="PROSITE" id="PS50878"/>
    </source>
</evidence>
<dbReference type="InterPro" id="IPR000477">
    <property type="entry name" value="RT_dom"/>
</dbReference>
<protein>
    <recommendedName>
        <fullName evidence="1">Reverse transcriptase domain-containing protein</fullName>
    </recommendedName>
</protein>